<keyword evidence="2" id="KW-1185">Reference proteome</keyword>
<organism evidence="1 2">
    <name type="scientific">Parvularcula maris</name>
    <dbReference type="NCBI Taxonomy" id="2965077"/>
    <lineage>
        <taxon>Bacteria</taxon>
        <taxon>Pseudomonadati</taxon>
        <taxon>Pseudomonadota</taxon>
        <taxon>Alphaproteobacteria</taxon>
        <taxon>Parvularculales</taxon>
        <taxon>Parvularculaceae</taxon>
        <taxon>Parvularcula</taxon>
    </lineage>
</organism>
<accession>A0A9X2LBS6</accession>
<dbReference type="InterPro" id="IPR007060">
    <property type="entry name" value="FtsL/DivIC"/>
</dbReference>
<evidence type="ECO:0000313" key="2">
    <source>
        <dbReference type="Proteomes" id="UP001142610"/>
    </source>
</evidence>
<dbReference type="EMBL" id="JANIBC010000007">
    <property type="protein sequence ID" value="MCQ8185662.1"/>
    <property type="molecule type" value="Genomic_DNA"/>
</dbReference>
<dbReference type="RefSeq" id="WP_256619552.1">
    <property type="nucleotide sequence ID" value="NZ_JANIBC010000007.1"/>
</dbReference>
<dbReference type="AlphaFoldDB" id="A0A9X2LBS6"/>
<sequence length="139" mass="15611">MTHREVMFRMKMFRSLFLSAVLPAGLLVAAAYQGLMAFNGPEGFVRAEQLEARAAHRRAEVNALRRHQARLEERADRLVLASLDEDLLEERVRANLGHMRPGEYRIPVMELDAVAALETEEGEELTDLIAVALLESRGA</sequence>
<name>A0A9X2LBS6_9PROT</name>
<comment type="caution">
    <text evidence="1">The sequence shown here is derived from an EMBL/GenBank/DDBJ whole genome shotgun (WGS) entry which is preliminary data.</text>
</comment>
<proteinExistence type="predicted"/>
<dbReference type="Pfam" id="PF04977">
    <property type="entry name" value="DivIC"/>
    <property type="match status" value="1"/>
</dbReference>
<gene>
    <name evidence="1" type="ORF">NOG11_09660</name>
</gene>
<protein>
    <submittedName>
        <fullName evidence="1">Septum formation initiator family protein</fullName>
    </submittedName>
</protein>
<reference evidence="1" key="1">
    <citation type="submission" date="2022-07" db="EMBL/GenBank/DDBJ databases">
        <title>Parvularcula maris sp. nov., an algicidal bacterium isolated from seawater.</title>
        <authorList>
            <person name="Li F."/>
        </authorList>
    </citation>
    <scope>NUCLEOTIDE SEQUENCE</scope>
    <source>
        <strain evidence="1">BGMRC 0090</strain>
    </source>
</reference>
<dbReference type="Proteomes" id="UP001142610">
    <property type="component" value="Unassembled WGS sequence"/>
</dbReference>
<evidence type="ECO:0000313" key="1">
    <source>
        <dbReference type="EMBL" id="MCQ8185662.1"/>
    </source>
</evidence>